<comment type="cofactor">
    <cofactor evidence="1 4">
        <name>(R)-lipoate</name>
        <dbReference type="ChEBI" id="CHEBI:83088"/>
    </cofactor>
</comment>
<dbReference type="InterPro" id="IPR011053">
    <property type="entry name" value="Single_hybrid_motif"/>
</dbReference>
<dbReference type="InterPro" id="IPR000089">
    <property type="entry name" value="Biotin_lipoyl"/>
</dbReference>
<dbReference type="SUPFAM" id="SSF47005">
    <property type="entry name" value="Peripheral subunit-binding domain of 2-oxo acid dehydrogenase complex"/>
    <property type="match status" value="1"/>
</dbReference>
<name>A0A3A3FWF2_9BURK</name>
<keyword evidence="8" id="KW-1185">Reference proteome</keyword>
<proteinExistence type="inferred from homology"/>
<organism evidence="7 8">
    <name type="scientific">Noviherbaspirillum sedimenti</name>
    <dbReference type="NCBI Taxonomy" id="2320865"/>
    <lineage>
        <taxon>Bacteria</taxon>
        <taxon>Pseudomonadati</taxon>
        <taxon>Pseudomonadota</taxon>
        <taxon>Betaproteobacteria</taxon>
        <taxon>Burkholderiales</taxon>
        <taxon>Oxalobacteraceae</taxon>
        <taxon>Noviherbaspirillum</taxon>
    </lineage>
</organism>
<dbReference type="Proteomes" id="UP000266327">
    <property type="component" value="Unassembled WGS sequence"/>
</dbReference>
<dbReference type="EMBL" id="QYUQ01000002">
    <property type="protein sequence ID" value="RJG00543.1"/>
    <property type="molecule type" value="Genomic_DNA"/>
</dbReference>
<dbReference type="InterPro" id="IPR036625">
    <property type="entry name" value="E3-bd_dom_sf"/>
</dbReference>
<dbReference type="InterPro" id="IPR023213">
    <property type="entry name" value="CAT-like_dom_sf"/>
</dbReference>
<dbReference type="Gene3D" id="2.40.50.100">
    <property type="match status" value="1"/>
</dbReference>
<protein>
    <recommendedName>
        <fullName evidence="4">Dihydrolipoamide acetyltransferase component of pyruvate dehydrogenase complex</fullName>
        <ecNumber evidence="4">2.3.1.-</ecNumber>
    </recommendedName>
</protein>
<dbReference type="EC" id="2.3.1.-" evidence="4"/>
<feature type="domain" description="Peripheral subunit-binding (PSBD)" evidence="6">
    <location>
        <begin position="128"/>
        <end position="165"/>
    </location>
</feature>
<dbReference type="GO" id="GO:0016746">
    <property type="term" value="F:acyltransferase activity"/>
    <property type="evidence" value="ECO:0007669"/>
    <property type="project" value="UniProtKB-KW"/>
</dbReference>
<evidence type="ECO:0000256" key="4">
    <source>
        <dbReference type="RuleBase" id="RU003423"/>
    </source>
</evidence>
<feature type="domain" description="Lipoyl-binding" evidence="5">
    <location>
        <begin position="2"/>
        <end position="77"/>
    </location>
</feature>
<dbReference type="PROSITE" id="PS00189">
    <property type="entry name" value="LIPOYL"/>
    <property type="match status" value="1"/>
</dbReference>
<keyword evidence="4" id="KW-0012">Acyltransferase</keyword>
<dbReference type="Pfam" id="PF02817">
    <property type="entry name" value="E3_binding"/>
    <property type="match status" value="1"/>
</dbReference>
<accession>A0A3A3FWF2</accession>
<dbReference type="SUPFAM" id="SSF52777">
    <property type="entry name" value="CoA-dependent acyltransferases"/>
    <property type="match status" value="1"/>
</dbReference>
<dbReference type="PROSITE" id="PS51826">
    <property type="entry name" value="PSBD"/>
    <property type="match status" value="1"/>
</dbReference>
<dbReference type="OrthoDB" id="2086224at2"/>
<dbReference type="SUPFAM" id="SSF51230">
    <property type="entry name" value="Single hybrid motif"/>
    <property type="match status" value="1"/>
</dbReference>
<dbReference type="Gene3D" id="3.30.559.10">
    <property type="entry name" value="Chloramphenicol acetyltransferase-like domain"/>
    <property type="match status" value="1"/>
</dbReference>
<dbReference type="GO" id="GO:0045254">
    <property type="term" value="C:pyruvate dehydrogenase complex"/>
    <property type="evidence" value="ECO:0007669"/>
    <property type="project" value="InterPro"/>
</dbReference>
<evidence type="ECO:0000259" key="6">
    <source>
        <dbReference type="PROSITE" id="PS51826"/>
    </source>
</evidence>
<dbReference type="Pfam" id="PF00198">
    <property type="entry name" value="2-oxoacid_dh"/>
    <property type="match status" value="1"/>
</dbReference>
<dbReference type="Pfam" id="PF00364">
    <property type="entry name" value="Biotin_lipoyl"/>
    <property type="match status" value="1"/>
</dbReference>
<dbReference type="AlphaFoldDB" id="A0A3A3FWF2"/>
<sequence>MKRKLLMPKLGLTMTEGVVAEWSIQPGAAFKTDDTLFVVETDKVANEMPAEADGVLSEIVAAVGQTVAVGEIIGYWDDGAAGEESAAPADAAAVTAPQALAVQASGQQAAGSQAPAAAVAAAPAGRVRSSPMARRIAAMENVDLAVVPGSGPRSAVRAQDVRDYLEARAGAAAAMAAAPAPAASAPALPAAARIGAAVACPAGEGAIDAGIRSKPSLVQAATARRLIAVKQQVPHFYLAVEAEVSKLLALRAEINAQDPVVRLTINHFVVAAVGRALVDLPEANAVWADGDILRFHSADVGVAVNSERGLFVPVLRDAGRLGLNALALAGNRLVERARAGALTAPEMQGGAITVSNAGMFNVKFMTPIINPGQAMILGVGSISKQFRPDAEGRPALTQEMGLVLAGDHRLLDGVSGLRFLSRVTHYLEQPLQLLLGHAGAKGAHDGN</sequence>
<dbReference type="RefSeq" id="WP_119783998.1">
    <property type="nucleotide sequence ID" value="NZ_QYUQ01000002.1"/>
</dbReference>
<evidence type="ECO:0000313" key="7">
    <source>
        <dbReference type="EMBL" id="RJG00543.1"/>
    </source>
</evidence>
<dbReference type="InterPro" id="IPR001078">
    <property type="entry name" value="2-oxoacid_DH_actylTfrase"/>
</dbReference>
<evidence type="ECO:0000256" key="1">
    <source>
        <dbReference type="ARBA" id="ARBA00001938"/>
    </source>
</evidence>
<dbReference type="GO" id="GO:0006086">
    <property type="term" value="P:pyruvate decarboxylation to acetyl-CoA"/>
    <property type="evidence" value="ECO:0007669"/>
    <property type="project" value="InterPro"/>
</dbReference>
<dbReference type="InterPro" id="IPR003016">
    <property type="entry name" value="2-oxoA_DH_lipoyl-BS"/>
</dbReference>
<evidence type="ECO:0000256" key="3">
    <source>
        <dbReference type="ARBA" id="ARBA00022823"/>
    </source>
</evidence>
<gene>
    <name evidence="7" type="ORF">D3878_02270</name>
</gene>
<dbReference type="InterPro" id="IPR045257">
    <property type="entry name" value="E2/Pdx1"/>
</dbReference>
<comment type="caution">
    <text evidence="7">The sequence shown here is derived from an EMBL/GenBank/DDBJ whole genome shotgun (WGS) entry which is preliminary data.</text>
</comment>
<dbReference type="PANTHER" id="PTHR23151:SF90">
    <property type="entry name" value="DIHYDROLIPOYLLYSINE-RESIDUE ACETYLTRANSFERASE COMPONENT OF PYRUVATE DEHYDROGENASE COMPLEX, MITOCHONDRIAL-RELATED"/>
    <property type="match status" value="1"/>
</dbReference>
<dbReference type="PANTHER" id="PTHR23151">
    <property type="entry name" value="DIHYDROLIPOAMIDE ACETYL/SUCCINYL-TRANSFERASE-RELATED"/>
    <property type="match status" value="1"/>
</dbReference>
<evidence type="ECO:0000259" key="5">
    <source>
        <dbReference type="PROSITE" id="PS50968"/>
    </source>
</evidence>
<reference evidence="8" key="1">
    <citation type="submission" date="2018-09" db="EMBL/GenBank/DDBJ databases">
        <authorList>
            <person name="Zhu H."/>
        </authorList>
    </citation>
    <scope>NUCLEOTIDE SEQUENCE [LARGE SCALE GENOMIC DNA]</scope>
    <source>
        <strain evidence="8">K1S02-23</strain>
    </source>
</reference>
<dbReference type="InterPro" id="IPR004167">
    <property type="entry name" value="PSBD"/>
</dbReference>
<evidence type="ECO:0000313" key="8">
    <source>
        <dbReference type="Proteomes" id="UP000266327"/>
    </source>
</evidence>
<dbReference type="CDD" id="cd06849">
    <property type="entry name" value="lipoyl_domain"/>
    <property type="match status" value="1"/>
</dbReference>
<keyword evidence="4" id="KW-0808">Transferase</keyword>
<dbReference type="Gene3D" id="4.10.320.10">
    <property type="entry name" value="E3-binding domain"/>
    <property type="match status" value="1"/>
</dbReference>
<evidence type="ECO:0000256" key="2">
    <source>
        <dbReference type="ARBA" id="ARBA00007317"/>
    </source>
</evidence>
<comment type="similarity">
    <text evidence="2 4">Belongs to the 2-oxoacid dehydrogenase family.</text>
</comment>
<keyword evidence="3 4" id="KW-0450">Lipoyl</keyword>
<dbReference type="PROSITE" id="PS50968">
    <property type="entry name" value="BIOTINYL_LIPOYL"/>
    <property type="match status" value="1"/>
</dbReference>